<evidence type="ECO:0000256" key="21">
    <source>
        <dbReference type="PIRNR" id="PIRNR017632"/>
    </source>
</evidence>
<evidence type="ECO:0000256" key="12">
    <source>
        <dbReference type="ARBA" id="ARBA00040404"/>
    </source>
</evidence>
<dbReference type="GO" id="GO:0017040">
    <property type="term" value="F:N-acylsphingosine amidohydrolase activity"/>
    <property type="evidence" value="ECO:0007669"/>
    <property type="project" value="UniProtKB-EC"/>
</dbReference>
<evidence type="ECO:0000256" key="17">
    <source>
        <dbReference type="ARBA" id="ARBA00048166"/>
    </source>
</evidence>
<evidence type="ECO:0000256" key="11">
    <source>
        <dbReference type="ARBA" id="ARBA00039046"/>
    </source>
</evidence>
<evidence type="ECO:0000256" key="15">
    <source>
        <dbReference type="ARBA" id="ARBA00047719"/>
    </source>
</evidence>
<keyword evidence="27" id="KW-1185">Reference proteome</keyword>
<feature type="domain" description="Acid ceramidase N-terminal" evidence="25">
    <location>
        <begin position="26"/>
        <end position="78"/>
    </location>
</feature>
<organism evidence="26 27">
    <name type="scientific">Gadus morhua</name>
    <name type="common">Atlantic cod</name>
    <dbReference type="NCBI Taxonomy" id="8049"/>
    <lineage>
        <taxon>Eukaryota</taxon>
        <taxon>Metazoa</taxon>
        <taxon>Chordata</taxon>
        <taxon>Craniata</taxon>
        <taxon>Vertebrata</taxon>
        <taxon>Euteleostomi</taxon>
        <taxon>Actinopterygii</taxon>
        <taxon>Neopterygii</taxon>
        <taxon>Teleostei</taxon>
        <taxon>Neoteleostei</taxon>
        <taxon>Acanthomorphata</taxon>
        <taxon>Zeiogadaria</taxon>
        <taxon>Gadariae</taxon>
        <taxon>Gadiformes</taxon>
        <taxon>Gadoidei</taxon>
        <taxon>Gadidae</taxon>
        <taxon>Gadus</taxon>
    </lineage>
</organism>
<comment type="catalytic activity">
    <reaction evidence="18">
        <text>N-hexadecanoylsphing-4-enine + H2O = sphing-4-enine + hexadecanoate</text>
        <dbReference type="Rhea" id="RHEA:38891"/>
        <dbReference type="ChEBI" id="CHEBI:7896"/>
        <dbReference type="ChEBI" id="CHEBI:15377"/>
        <dbReference type="ChEBI" id="CHEBI:57756"/>
        <dbReference type="ChEBI" id="CHEBI:72959"/>
    </reaction>
    <physiologicalReaction direction="left-to-right" evidence="18">
        <dbReference type="Rhea" id="RHEA:38892"/>
    </physiologicalReaction>
</comment>
<evidence type="ECO:0000256" key="6">
    <source>
        <dbReference type="ARBA" id="ARBA00022801"/>
    </source>
</evidence>
<dbReference type="PANTHER" id="PTHR28583">
    <property type="entry name" value="ACID AMIDASE"/>
    <property type="match status" value="1"/>
</dbReference>
<name>A0A8C4YYN6_GADMO</name>
<dbReference type="AlphaFoldDB" id="A0A8C4YYN6"/>
<dbReference type="EC" id="3.5.1.23" evidence="4"/>
<feature type="chain" id="PRO_5034579679" description="N-acylethanolamine-hydrolyzing acid amidase" evidence="23">
    <location>
        <begin position="19"/>
        <end position="317"/>
    </location>
</feature>
<keyword evidence="8" id="KW-0325">Glycoprotein</keyword>
<dbReference type="Proteomes" id="UP000694546">
    <property type="component" value="Chromosome 13"/>
</dbReference>
<dbReference type="InterPro" id="IPR029132">
    <property type="entry name" value="CBAH/NAAA_C"/>
</dbReference>
<reference evidence="26" key="1">
    <citation type="submission" date="2025-08" db="UniProtKB">
        <authorList>
            <consortium name="Ensembl"/>
        </authorList>
    </citation>
    <scope>IDENTIFICATION</scope>
</reference>
<evidence type="ECO:0000256" key="16">
    <source>
        <dbReference type="ARBA" id="ARBA00047993"/>
    </source>
</evidence>
<evidence type="ECO:0000256" key="19">
    <source>
        <dbReference type="ARBA" id="ARBA00048323"/>
    </source>
</evidence>
<dbReference type="OMA" id="TIWHARN"/>
<comment type="subcellular location">
    <subcellularLocation>
        <location evidence="1">Lysosome</location>
    </subcellularLocation>
</comment>
<proteinExistence type="inferred from homology"/>
<dbReference type="PIRSF" id="PIRSF017632">
    <property type="entry name" value="Acid_ceramidase-like"/>
    <property type="match status" value="1"/>
</dbReference>
<keyword evidence="5 23" id="KW-0732">Signal</keyword>
<dbReference type="Pfam" id="PF15508">
    <property type="entry name" value="NAAA-beta"/>
    <property type="match status" value="1"/>
</dbReference>
<dbReference type="InterPro" id="IPR016699">
    <property type="entry name" value="Acid_ceramidase-like"/>
</dbReference>
<keyword evidence="9" id="KW-0458">Lysosome</keyword>
<evidence type="ECO:0000256" key="10">
    <source>
        <dbReference type="ARBA" id="ARBA00038527"/>
    </source>
</evidence>
<dbReference type="GO" id="GO:0006631">
    <property type="term" value="P:fatty acid metabolic process"/>
    <property type="evidence" value="ECO:0007669"/>
    <property type="project" value="InterPro"/>
</dbReference>
<dbReference type="Gene3D" id="3.60.60.10">
    <property type="entry name" value="Penicillin V Acylase, Chain A"/>
    <property type="match status" value="1"/>
</dbReference>
<comment type="catalytic activity">
    <reaction evidence="20">
        <text>N-tetradecanoylethanolamine + H2O = tetradecanoate + ethanolamine</text>
        <dbReference type="Rhea" id="RHEA:45452"/>
        <dbReference type="ChEBI" id="CHEBI:15377"/>
        <dbReference type="ChEBI" id="CHEBI:30807"/>
        <dbReference type="ChEBI" id="CHEBI:57603"/>
        <dbReference type="ChEBI" id="CHEBI:85262"/>
    </reaction>
    <physiologicalReaction direction="left-to-right" evidence="20">
        <dbReference type="Rhea" id="RHEA:45453"/>
    </physiologicalReaction>
</comment>
<comment type="subunit">
    <text evidence="10">Heterodimer of an alpha and a beta subunit, produced by autocatalytic cleavage.</text>
</comment>
<evidence type="ECO:0000256" key="4">
    <source>
        <dbReference type="ARBA" id="ARBA00011891"/>
    </source>
</evidence>
<comment type="catalytic activity">
    <reaction evidence="17">
        <text>N-hexadecanoylethanolamine + H2O = ethanolamine + hexadecanoate</text>
        <dbReference type="Rhea" id="RHEA:45064"/>
        <dbReference type="ChEBI" id="CHEBI:7896"/>
        <dbReference type="ChEBI" id="CHEBI:15377"/>
        <dbReference type="ChEBI" id="CHEBI:57603"/>
        <dbReference type="ChEBI" id="CHEBI:71464"/>
    </reaction>
    <physiologicalReaction direction="left-to-right" evidence="17">
        <dbReference type="Rhea" id="RHEA:45065"/>
    </physiologicalReaction>
</comment>
<comment type="catalytic activity">
    <reaction evidence="14">
        <text>an N-(long-chain fatty acyl)ethanolamine + H2O = a long-chain fatty acid + ethanolamine</text>
        <dbReference type="Rhea" id="RHEA:17505"/>
        <dbReference type="ChEBI" id="CHEBI:15377"/>
        <dbReference type="ChEBI" id="CHEBI:15897"/>
        <dbReference type="ChEBI" id="CHEBI:57560"/>
        <dbReference type="ChEBI" id="CHEBI:57603"/>
        <dbReference type="EC" id="3.5.1.60"/>
    </reaction>
    <physiologicalReaction direction="left-to-right" evidence="14">
        <dbReference type="Rhea" id="RHEA:17506"/>
    </physiologicalReaction>
</comment>
<dbReference type="Pfam" id="PF02275">
    <property type="entry name" value="CBAH"/>
    <property type="match status" value="1"/>
</dbReference>
<dbReference type="Ensembl" id="ENSGMOT00000002622.2">
    <property type="protein sequence ID" value="ENSGMOP00000002539.2"/>
    <property type="gene ID" value="ENSGMOG00000002389.2"/>
</dbReference>
<evidence type="ECO:0000256" key="9">
    <source>
        <dbReference type="ARBA" id="ARBA00023228"/>
    </source>
</evidence>
<feature type="domain" description="Choloylglycine hydrolase/NAAA C-terminal" evidence="24">
    <location>
        <begin position="114"/>
        <end position="184"/>
    </location>
</feature>
<evidence type="ECO:0000313" key="26">
    <source>
        <dbReference type="Ensembl" id="ENSGMOP00000002539.2"/>
    </source>
</evidence>
<dbReference type="PANTHER" id="PTHR28583:SF4">
    <property type="entry name" value="N-ACYLETHANOLAMINE-HYDROLYZING ACID AMIDASE"/>
    <property type="match status" value="1"/>
</dbReference>
<evidence type="ECO:0000256" key="14">
    <source>
        <dbReference type="ARBA" id="ARBA00047347"/>
    </source>
</evidence>
<keyword evidence="6 21" id="KW-0378">Hydrolase</keyword>
<comment type="catalytic activity">
    <reaction evidence="16">
        <text>N-dodecanoylsphing-4-enine + H2O = dodecanoate + sphing-4-enine</text>
        <dbReference type="Rhea" id="RHEA:41291"/>
        <dbReference type="ChEBI" id="CHEBI:15377"/>
        <dbReference type="ChEBI" id="CHEBI:18262"/>
        <dbReference type="ChEBI" id="CHEBI:57756"/>
        <dbReference type="ChEBI" id="CHEBI:72956"/>
    </reaction>
    <physiologicalReaction direction="left-to-right" evidence="16">
        <dbReference type="Rhea" id="RHEA:41292"/>
    </physiologicalReaction>
</comment>
<reference evidence="26" key="2">
    <citation type="submission" date="2025-09" db="UniProtKB">
        <authorList>
            <consortium name="Ensembl"/>
        </authorList>
    </citation>
    <scope>IDENTIFICATION</scope>
</reference>
<feature type="signal peptide" evidence="23">
    <location>
        <begin position="1"/>
        <end position="18"/>
    </location>
</feature>
<dbReference type="GO" id="GO:0005764">
    <property type="term" value="C:lysosome"/>
    <property type="evidence" value="ECO:0007669"/>
    <property type="project" value="UniProtKB-SubCell"/>
</dbReference>
<evidence type="ECO:0000256" key="20">
    <source>
        <dbReference type="ARBA" id="ARBA00048716"/>
    </source>
</evidence>
<comment type="catalytic activity">
    <reaction evidence="19">
        <text>an N-acylsphing-4-enine + H2O = sphing-4-enine + a fatty acid</text>
        <dbReference type="Rhea" id="RHEA:20856"/>
        <dbReference type="ChEBI" id="CHEBI:15377"/>
        <dbReference type="ChEBI" id="CHEBI:28868"/>
        <dbReference type="ChEBI" id="CHEBI:52639"/>
        <dbReference type="ChEBI" id="CHEBI:57756"/>
        <dbReference type="EC" id="3.5.1.23"/>
    </reaction>
    <physiologicalReaction direction="left-to-right" evidence="19">
        <dbReference type="Rhea" id="RHEA:20857"/>
    </physiologicalReaction>
</comment>
<evidence type="ECO:0000256" key="18">
    <source>
        <dbReference type="ARBA" id="ARBA00048217"/>
    </source>
</evidence>
<evidence type="ECO:0000313" key="27">
    <source>
        <dbReference type="Proteomes" id="UP000694546"/>
    </source>
</evidence>
<evidence type="ECO:0000259" key="25">
    <source>
        <dbReference type="Pfam" id="PF15508"/>
    </source>
</evidence>
<dbReference type="GO" id="GO:0017064">
    <property type="term" value="F:fatty acid amide hydrolase activity"/>
    <property type="evidence" value="ECO:0007669"/>
    <property type="project" value="InterPro"/>
</dbReference>
<evidence type="ECO:0000259" key="24">
    <source>
        <dbReference type="Pfam" id="PF02275"/>
    </source>
</evidence>
<dbReference type="GO" id="GO:0047412">
    <property type="term" value="F:N-(long-chain-acyl)ethanolamine deacylase activity"/>
    <property type="evidence" value="ECO:0007669"/>
    <property type="project" value="UniProtKB-EC"/>
</dbReference>
<comment type="catalytic activity">
    <reaction evidence="15">
        <text>N-dodecanoylethanolamine + H2O = dodecanoate + ethanolamine</text>
        <dbReference type="Rhea" id="RHEA:45456"/>
        <dbReference type="ChEBI" id="CHEBI:15377"/>
        <dbReference type="ChEBI" id="CHEBI:18262"/>
        <dbReference type="ChEBI" id="CHEBI:57603"/>
        <dbReference type="ChEBI" id="CHEBI:85263"/>
    </reaction>
    <physiologicalReaction direction="left-to-right" evidence="15">
        <dbReference type="Rhea" id="RHEA:45457"/>
    </physiologicalReaction>
</comment>
<comment type="pathway">
    <text evidence="2">Lipid metabolism; fatty acid metabolism.</text>
</comment>
<evidence type="ECO:0000256" key="8">
    <source>
        <dbReference type="ARBA" id="ARBA00023180"/>
    </source>
</evidence>
<evidence type="ECO:0000256" key="23">
    <source>
        <dbReference type="SAM" id="SignalP"/>
    </source>
</evidence>
<evidence type="ECO:0000256" key="5">
    <source>
        <dbReference type="ARBA" id="ARBA00022729"/>
    </source>
</evidence>
<sequence length="317" mass="35743">MNMWSALVLFTLIVPCTTEFAPPLLISLDDPPGTRWAPILKVFDIKYLNAAMSEIIDTTVPKWVHKAVTPVVLALEKYIPEPYAGEIRGMASLSGASVSDIILLNFAYEISAFCTSIVAQDTKGNVYHGRNLDYPKKVLRNLTVNVHFMKKGQVAYRGTSFAGYVGLWTGQSPKRFTISGNQRGKDRWWNWWKNVISALLLKRSPVSWLIRETLEGAVDFQEAVLRLSKTPIITGVYYIIAGVRPGEGKVITRDRNGPADIWPLDPLNGGWYRVETNFDHWQPSKGAGHRRRFVAVLIARNISMISHNHLHFFISGY</sequence>
<feature type="active site" description="Nucleophile" evidence="22">
    <location>
        <position position="114"/>
    </location>
</feature>
<evidence type="ECO:0000256" key="3">
    <source>
        <dbReference type="ARBA" id="ARBA00005730"/>
    </source>
</evidence>
<comment type="similarity">
    <text evidence="3 21">Belongs to the acid ceramidase family.</text>
</comment>
<keyword evidence="7 21" id="KW-0443">Lipid metabolism</keyword>
<evidence type="ECO:0000256" key="2">
    <source>
        <dbReference type="ARBA" id="ARBA00004872"/>
    </source>
</evidence>
<dbReference type="EC" id="3.5.1.60" evidence="11"/>
<evidence type="ECO:0000256" key="7">
    <source>
        <dbReference type="ARBA" id="ARBA00023098"/>
    </source>
</evidence>
<accession>A0A8C4YYN6</accession>
<evidence type="ECO:0000256" key="1">
    <source>
        <dbReference type="ARBA" id="ARBA00004371"/>
    </source>
</evidence>
<evidence type="ECO:0000256" key="13">
    <source>
        <dbReference type="ARBA" id="ARBA00042519"/>
    </source>
</evidence>
<evidence type="ECO:0000256" key="22">
    <source>
        <dbReference type="PIRSR" id="PIRSR017632-1"/>
    </source>
</evidence>
<protein>
    <recommendedName>
        <fullName evidence="12">N-acylethanolamine-hydrolyzing acid amidase</fullName>
        <ecNumber evidence="4">3.5.1.23</ecNumber>
        <ecNumber evidence="11">3.5.1.60</ecNumber>
    </recommendedName>
    <alternativeName>
        <fullName evidence="13">Acylsphingosine deacylase NAAA</fullName>
    </alternativeName>
</protein>
<dbReference type="GeneTree" id="ENSGT00530000063548"/>
<dbReference type="InterPro" id="IPR029130">
    <property type="entry name" value="Acid_ceramidase_N"/>
</dbReference>